<feature type="transmembrane region" description="Helical" evidence="1">
    <location>
        <begin position="93"/>
        <end position="108"/>
    </location>
</feature>
<keyword evidence="1" id="KW-1133">Transmembrane helix</keyword>
<dbReference type="Proteomes" id="UP000178964">
    <property type="component" value="Unassembled WGS sequence"/>
</dbReference>
<comment type="caution">
    <text evidence="2">The sequence shown here is derived from an EMBL/GenBank/DDBJ whole genome shotgun (WGS) entry which is preliminary data.</text>
</comment>
<evidence type="ECO:0000256" key="1">
    <source>
        <dbReference type="SAM" id="Phobius"/>
    </source>
</evidence>
<proteinExistence type="predicted"/>
<evidence type="ECO:0000313" key="2">
    <source>
        <dbReference type="EMBL" id="OGC59926.1"/>
    </source>
</evidence>
<keyword evidence="1" id="KW-0472">Membrane</keyword>
<name>A0A1F4VRT9_UNCKA</name>
<keyword evidence="1" id="KW-0812">Transmembrane</keyword>
<organism evidence="2 3">
    <name type="scientific">candidate division WWE3 bacterium RIFCSPLOWO2_01_FULL_42_11</name>
    <dbReference type="NCBI Taxonomy" id="1802627"/>
    <lineage>
        <taxon>Bacteria</taxon>
        <taxon>Katanobacteria</taxon>
    </lineage>
</organism>
<feature type="transmembrane region" description="Helical" evidence="1">
    <location>
        <begin position="33"/>
        <end position="54"/>
    </location>
</feature>
<dbReference type="AlphaFoldDB" id="A0A1F4VRT9"/>
<gene>
    <name evidence="2" type="ORF">A3A70_02375</name>
</gene>
<reference evidence="2 3" key="1">
    <citation type="journal article" date="2016" name="Nat. Commun.">
        <title>Thousands of microbial genomes shed light on interconnected biogeochemical processes in an aquifer system.</title>
        <authorList>
            <person name="Anantharaman K."/>
            <person name="Brown C.T."/>
            <person name="Hug L.A."/>
            <person name="Sharon I."/>
            <person name="Castelle C.J."/>
            <person name="Probst A.J."/>
            <person name="Thomas B.C."/>
            <person name="Singh A."/>
            <person name="Wilkins M.J."/>
            <person name="Karaoz U."/>
            <person name="Brodie E.L."/>
            <person name="Williams K.H."/>
            <person name="Hubbard S.S."/>
            <person name="Banfield J.F."/>
        </authorList>
    </citation>
    <scope>NUCLEOTIDE SEQUENCE [LARGE SCALE GENOMIC DNA]</scope>
</reference>
<sequence>MEIDLVSLLGAIQPVIEPSNHEWLPPPPGLVNGALLLGIILRFIFMVSLIVKTSANIKGQIKVEQLFYLVTVRLGQGLIVSEVVLFLLTLEPYHLLSGGFWALALRLIQRSMVPTSRTVE</sequence>
<protein>
    <submittedName>
        <fullName evidence="2">Uncharacterized protein</fullName>
    </submittedName>
</protein>
<dbReference type="STRING" id="1802627.A3A70_02375"/>
<accession>A0A1F4VRT9</accession>
<evidence type="ECO:0000313" key="3">
    <source>
        <dbReference type="Proteomes" id="UP000178964"/>
    </source>
</evidence>
<dbReference type="EMBL" id="MEVK01000004">
    <property type="protein sequence ID" value="OGC59926.1"/>
    <property type="molecule type" value="Genomic_DNA"/>
</dbReference>